<dbReference type="Gene3D" id="3.20.20.140">
    <property type="entry name" value="Metal-dependent hydrolases"/>
    <property type="match status" value="1"/>
</dbReference>
<dbReference type="GO" id="GO:0005655">
    <property type="term" value="C:nucleolar ribonuclease P complex"/>
    <property type="evidence" value="ECO:0007669"/>
    <property type="project" value="TreeGrafter"/>
</dbReference>
<accession>A0A9D4V5N4</accession>
<dbReference type="OrthoDB" id="17948at2759"/>
<reference evidence="4 5" key="1">
    <citation type="submission" date="2021-01" db="EMBL/GenBank/DDBJ databases">
        <title>Adiantum capillus-veneris genome.</title>
        <authorList>
            <person name="Fang Y."/>
            <person name="Liao Q."/>
        </authorList>
    </citation>
    <scope>NUCLEOTIDE SEQUENCE [LARGE SCALE GENOMIC DNA]</scope>
    <source>
        <strain evidence="4">H3</strain>
        <tissue evidence="4">Leaf</tissue>
    </source>
</reference>
<keyword evidence="3" id="KW-0819">tRNA processing</keyword>
<evidence type="ECO:0000256" key="3">
    <source>
        <dbReference type="ARBA" id="ARBA00022694"/>
    </source>
</evidence>
<comment type="similarity">
    <text evidence="2">Belongs to the eukaryotic/archaeal RNase P protein component 3 family.</text>
</comment>
<comment type="subcellular location">
    <subcellularLocation>
        <location evidence="1">Nucleus</location>
    </subcellularLocation>
</comment>
<dbReference type="PANTHER" id="PTHR13031:SF0">
    <property type="entry name" value="RIBONUCLEASE P PROTEIN SUBUNIT P30"/>
    <property type="match status" value="1"/>
</dbReference>
<dbReference type="PANTHER" id="PTHR13031">
    <property type="entry name" value="RIBONUCLEASE P SUBUNIT P30"/>
    <property type="match status" value="1"/>
</dbReference>
<protein>
    <submittedName>
        <fullName evidence="4">Uncharacterized protein</fullName>
    </submittedName>
</protein>
<sequence length="313" mass="34967">MAKSKRKKRGKLGYSGVAFNHVRHPRRNPVLRSYDMVAIQPTSQKVFDQACTHLEVDLITLDFLHRLPIRLKPSSVQAALERGVFFEVSYSGAFQDVRARRELFANAQTLQGLTRGKNIILTSGAGNSMDLRGPNDVANMATLFGLSREAAKHSVSKNCEDAIVRGLERKRTYKSTVIVERVPAWELSGSEESWFEVPKAWDPMSNARIESDFLLPEKTLNIGALQDDSSVELIEKQPGKSTHSGLINQAGLQIGSLNERPEDVLNQDKEEGFLSIDYLEPLKSLVVGGIESEKGSFEKKGKHLGKPRKKRKR</sequence>
<dbReference type="InterPro" id="IPR016195">
    <property type="entry name" value="Pol/histidinol_Pase-like"/>
</dbReference>
<dbReference type="EMBL" id="JABFUD020000005">
    <property type="protein sequence ID" value="KAI5079925.1"/>
    <property type="molecule type" value="Genomic_DNA"/>
</dbReference>
<name>A0A9D4V5N4_ADICA</name>
<evidence type="ECO:0000256" key="2">
    <source>
        <dbReference type="ARBA" id="ARBA00007331"/>
    </source>
</evidence>
<dbReference type="GO" id="GO:0008033">
    <property type="term" value="P:tRNA processing"/>
    <property type="evidence" value="ECO:0007669"/>
    <property type="project" value="UniProtKB-KW"/>
</dbReference>
<evidence type="ECO:0000256" key="1">
    <source>
        <dbReference type="ARBA" id="ARBA00004123"/>
    </source>
</evidence>
<dbReference type="SUPFAM" id="SSF89550">
    <property type="entry name" value="PHP domain-like"/>
    <property type="match status" value="1"/>
</dbReference>
<organism evidence="4 5">
    <name type="scientific">Adiantum capillus-veneris</name>
    <name type="common">Maidenhair fern</name>
    <dbReference type="NCBI Taxonomy" id="13818"/>
    <lineage>
        <taxon>Eukaryota</taxon>
        <taxon>Viridiplantae</taxon>
        <taxon>Streptophyta</taxon>
        <taxon>Embryophyta</taxon>
        <taxon>Tracheophyta</taxon>
        <taxon>Polypodiopsida</taxon>
        <taxon>Polypodiidae</taxon>
        <taxon>Polypodiales</taxon>
        <taxon>Pteridineae</taxon>
        <taxon>Pteridaceae</taxon>
        <taxon>Vittarioideae</taxon>
        <taxon>Adiantum</taxon>
    </lineage>
</organism>
<dbReference type="Proteomes" id="UP000886520">
    <property type="component" value="Chromosome 5"/>
</dbReference>
<comment type="caution">
    <text evidence="4">The sequence shown here is derived from an EMBL/GenBank/DDBJ whole genome shotgun (WGS) entry which is preliminary data.</text>
</comment>
<dbReference type="Pfam" id="PF01876">
    <property type="entry name" value="RNase_P_p30"/>
    <property type="match status" value="1"/>
</dbReference>
<evidence type="ECO:0000313" key="4">
    <source>
        <dbReference type="EMBL" id="KAI5079925.1"/>
    </source>
</evidence>
<evidence type="ECO:0000313" key="5">
    <source>
        <dbReference type="Proteomes" id="UP000886520"/>
    </source>
</evidence>
<proteinExistence type="inferred from homology"/>
<gene>
    <name evidence="4" type="ORF">GOP47_0005404</name>
</gene>
<keyword evidence="5" id="KW-1185">Reference proteome</keyword>
<dbReference type="InterPro" id="IPR002738">
    <property type="entry name" value="RNase_P_p30"/>
</dbReference>
<dbReference type="AlphaFoldDB" id="A0A9D4V5N4"/>
<dbReference type="GO" id="GO:0003723">
    <property type="term" value="F:RNA binding"/>
    <property type="evidence" value="ECO:0007669"/>
    <property type="project" value="TreeGrafter"/>
</dbReference>